<reference evidence="1 2" key="1">
    <citation type="journal article" date="2018" name="Sci. Rep.">
        <title>Comparative genomics provides insights into the lifestyle and reveals functional heterogeneity of dark septate endophytic fungi.</title>
        <authorList>
            <person name="Knapp D.G."/>
            <person name="Nemeth J.B."/>
            <person name="Barry K."/>
            <person name="Hainaut M."/>
            <person name="Henrissat B."/>
            <person name="Johnson J."/>
            <person name="Kuo A."/>
            <person name="Lim J.H.P."/>
            <person name="Lipzen A."/>
            <person name="Nolan M."/>
            <person name="Ohm R.A."/>
            <person name="Tamas L."/>
            <person name="Grigoriev I.V."/>
            <person name="Spatafora J.W."/>
            <person name="Nagy L.G."/>
            <person name="Kovacs G.M."/>
        </authorList>
    </citation>
    <scope>NUCLEOTIDE SEQUENCE [LARGE SCALE GENOMIC DNA]</scope>
    <source>
        <strain evidence="1 2">DSE2036</strain>
    </source>
</reference>
<sequence>MSKLFCPPTCLPSLTWLPPVCTRLLETKTSPRIFCKQRPANGPVRADSQYILLNSPVMILSRRGARMLWEWNHVSHSIEIETQSPYRGCCPSSDSGSSNQIRNICSQSMCTSLRSNRRPSRCSQLSLQYLEYLDDSIQRIST</sequence>
<accession>A0A2V1D9N6</accession>
<protein>
    <submittedName>
        <fullName evidence="1">Uncharacterized protein</fullName>
    </submittedName>
</protein>
<dbReference type="Proteomes" id="UP000244855">
    <property type="component" value="Unassembled WGS sequence"/>
</dbReference>
<proteinExistence type="predicted"/>
<keyword evidence="2" id="KW-1185">Reference proteome</keyword>
<dbReference type="AlphaFoldDB" id="A0A2V1D9N6"/>
<evidence type="ECO:0000313" key="2">
    <source>
        <dbReference type="Proteomes" id="UP000244855"/>
    </source>
</evidence>
<dbReference type="EMBL" id="KZ805518">
    <property type="protein sequence ID" value="PVH94847.1"/>
    <property type="molecule type" value="Genomic_DNA"/>
</dbReference>
<evidence type="ECO:0000313" key="1">
    <source>
        <dbReference type="EMBL" id="PVH94847.1"/>
    </source>
</evidence>
<name>A0A2V1D9N6_9PLEO</name>
<gene>
    <name evidence="1" type="ORF">DM02DRAFT_175621</name>
</gene>
<organism evidence="1 2">
    <name type="scientific">Periconia macrospinosa</name>
    <dbReference type="NCBI Taxonomy" id="97972"/>
    <lineage>
        <taxon>Eukaryota</taxon>
        <taxon>Fungi</taxon>
        <taxon>Dikarya</taxon>
        <taxon>Ascomycota</taxon>
        <taxon>Pezizomycotina</taxon>
        <taxon>Dothideomycetes</taxon>
        <taxon>Pleosporomycetidae</taxon>
        <taxon>Pleosporales</taxon>
        <taxon>Massarineae</taxon>
        <taxon>Periconiaceae</taxon>
        <taxon>Periconia</taxon>
    </lineage>
</organism>